<protein>
    <submittedName>
        <fullName evidence="1">Uncharacterized protein</fullName>
    </submittedName>
</protein>
<reference evidence="1 2" key="1">
    <citation type="submission" date="2016-10" db="EMBL/GenBank/DDBJ databases">
        <title>Search of new enzymes for the oxidation of sulfur compounds.</title>
        <authorList>
            <person name="Novo A."/>
            <person name="Moreira I.S."/>
            <person name="Castro P.M."/>
        </authorList>
    </citation>
    <scope>NUCLEOTIDE SEQUENCE [LARGE SCALE GENOMIC DNA]</scope>
    <source>
        <strain evidence="1 2">A9</strain>
    </source>
</reference>
<evidence type="ECO:0000313" key="1">
    <source>
        <dbReference type="EMBL" id="RVD79387.1"/>
    </source>
</evidence>
<comment type="caution">
    <text evidence="1">The sequence shown here is derived from an EMBL/GenBank/DDBJ whole genome shotgun (WGS) entry which is preliminary data.</text>
</comment>
<accession>A0AA94ERV2</accession>
<dbReference type="EMBL" id="MKWS01000002">
    <property type="protein sequence ID" value="RVD79387.1"/>
    <property type="molecule type" value="Genomic_DNA"/>
</dbReference>
<proteinExistence type="predicted"/>
<gene>
    <name evidence="1" type="ORF">A9HBioS_1032</name>
</gene>
<evidence type="ECO:0000313" key="2">
    <source>
        <dbReference type="Proteomes" id="UP000288002"/>
    </source>
</evidence>
<sequence length="46" mass="5267">MTVKAFEEFSTARYNPFDYGVVSVWRATRYTCARLRTVAAGVNSHH</sequence>
<dbReference type="AlphaFoldDB" id="A0AA94ERV2"/>
<organism evidence="1 2">
    <name type="scientific">Pseudomonas koreensis</name>
    <dbReference type="NCBI Taxonomy" id="198620"/>
    <lineage>
        <taxon>Bacteria</taxon>
        <taxon>Pseudomonadati</taxon>
        <taxon>Pseudomonadota</taxon>
        <taxon>Gammaproteobacteria</taxon>
        <taxon>Pseudomonadales</taxon>
        <taxon>Pseudomonadaceae</taxon>
        <taxon>Pseudomonas</taxon>
    </lineage>
</organism>
<name>A0AA94ERV2_9PSED</name>
<dbReference type="Proteomes" id="UP000288002">
    <property type="component" value="Unassembled WGS sequence"/>
</dbReference>